<sequence>MRHQLLSSALVLASGLLGLVESKPHFQVSARDLYVAEACDDFVYGATKTQVGKVCASILEGTMTVTFEALTEGFTYSDLHVWVGTSAPTDGNPGRAPGGFPYTNGNGKCTIAAGGATGTCTFPVASSWRSCTEVLYIVTHATIANSSGSQTAWGAGTCWVTDKGNCPKYWTITRTCYCRSTSFPEPVTMTSTSTTTYTSTSTTEYLTSTTSTYVTSTTVEYSTTEYSTTTVTSMDTLTSTSTPEPITTTVTCVNPY</sequence>
<evidence type="ECO:0000313" key="3">
    <source>
        <dbReference type="Proteomes" id="UP000799291"/>
    </source>
</evidence>
<evidence type="ECO:0000313" key="2">
    <source>
        <dbReference type="EMBL" id="KAF2684051.1"/>
    </source>
</evidence>
<organism evidence="2 3">
    <name type="scientific">Lentithecium fluviatile CBS 122367</name>
    <dbReference type="NCBI Taxonomy" id="1168545"/>
    <lineage>
        <taxon>Eukaryota</taxon>
        <taxon>Fungi</taxon>
        <taxon>Dikarya</taxon>
        <taxon>Ascomycota</taxon>
        <taxon>Pezizomycotina</taxon>
        <taxon>Dothideomycetes</taxon>
        <taxon>Pleosporomycetidae</taxon>
        <taxon>Pleosporales</taxon>
        <taxon>Massarineae</taxon>
        <taxon>Lentitheciaceae</taxon>
        <taxon>Lentithecium</taxon>
    </lineage>
</organism>
<name>A0A6G1J1H9_9PLEO</name>
<feature type="chain" id="PRO_5026274276" evidence="1">
    <location>
        <begin position="23"/>
        <end position="256"/>
    </location>
</feature>
<accession>A0A6G1J1H9</accession>
<proteinExistence type="predicted"/>
<dbReference type="Proteomes" id="UP000799291">
    <property type="component" value="Unassembled WGS sequence"/>
</dbReference>
<dbReference type="AlphaFoldDB" id="A0A6G1J1H9"/>
<dbReference type="OrthoDB" id="3789670at2759"/>
<protein>
    <submittedName>
        <fullName evidence="2">Uncharacterized protein</fullName>
    </submittedName>
</protein>
<dbReference type="EMBL" id="MU005582">
    <property type="protein sequence ID" value="KAF2684051.1"/>
    <property type="molecule type" value="Genomic_DNA"/>
</dbReference>
<feature type="signal peptide" evidence="1">
    <location>
        <begin position="1"/>
        <end position="22"/>
    </location>
</feature>
<keyword evidence="3" id="KW-1185">Reference proteome</keyword>
<evidence type="ECO:0000256" key="1">
    <source>
        <dbReference type="SAM" id="SignalP"/>
    </source>
</evidence>
<keyword evidence="1" id="KW-0732">Signal</keyword>
<gene>
    <name evidence="2" type="ORF">K458DRAFT_36727</name>
</gene>
<reference evidence="2" key="1">
    <citation type="journal article" date="2020" name="Stud. Mycol.">
        <title>101 Dothideomycetes genomes: a test case for predicting lifestyles and emergence of pathogens.</title>
        <authorList>
            <person name="Haridas S."/>
            <person name="Albert R."/>
            <person name="Binder M."/>
            <person name="Bloem J."/>
            <person name="Labutti K."/>
            <person name="Salamov A."/>
            <person name="Andreopoulos B."/>
            <person name="Baker S."/>
            <person name="Barry K."/>
            <person name="Bills G."/>
            <person name="Bluhm B."/>
            <person name="Cannon C."/>
            <person name="Castanera R."/>
            <person name="Culley D."/>
            <person name="Daum C."/>
            <person name="Ezra D."/>
            <person name="Gonzalez J."/>
            <person name="Henrissat B."/>
            <person name="Kuo A."/>
            <person name="Liang C."/>
            <person name="Lipzen A."/>
            <person name="Lutzoni F."/>
            <person name="Magnuson J."/>
            <person name="Mondo S."/>
            <person name="Nolan M."/>
            <person name="Ohm R."/>
            <person name="Pangilinan J."/>
            <person name="Park H.-J."/>
            <person name="Ramirez L."/>
            <person name="Alfaro M."/>
            <person name="Sun H."/>
            <person name="Tritt A."/>
            <person name="Yoshinaga Y."/>
            <person name="Zwiers L.-H."/>
            <person name="Turgeon B."/>
            <person name="Goodwin S."/>
            <person name="Spatafora J."/>
            <person name="Crous P."/>
            <person name="Grigoriev I."/>
        </authorList>
    </citation>
    <scope>NUCLEOTIDE SEQUENCE</scope>
    <source>
        <strain evidence="2">CBS 122367</strain>
    </source>
</reference>